<dbReference type="InterPro" id="IPR011049">
    <property type="entry name" value="Serralysin-like_metalloprot_C"/>
</dbReference>
<keyword evidence="5" id="KW-0677">Repeat</keyword>
<keyword evidence="4" id="KW-0800">Toxin</keyword>
<organism evidence="10 11">
    <name type="scientific">Pseudoduganella albidiflava</name>
    <dbReference type="NCBI Taxonomy" id="321983"/>
    <lineage>
        <taxon>Bacteria</taxon>
        <taxon>Pseudomonadati</taxon>
        <taxon>Pseudomonadota</taxon>
        <taxon>Betaproteobacteria</taxon>
        <taxon>Burkholderiales</taxon>
        <taxon>Oxalobacteraceae</taxon>
        <taxon>Telluria group</taxon>
        <taxon>Pseudoduganella</taxon>
    </lineage>
</organism>
<proteinExistence type="predicted"/>
<dbReference type="EMBL" id="CP036401">
    <property type="protein sequence ID" value="QBI03953.1"/>
    <property type="molecule type" value="Genomic_DNA"/>
</dbReference>
<dbReference type="InterPro" id="IPR050557">
    <property type="entry name" value="RTX_toxin/Mannuronan_C5-epim"/>
</dbReference>
<dbReference type="InterPro" id="IPR018511">
    <property type="entry name" value="Hemolysin-typ_Ca-bd_CS"/>
</dbReference>
<reference evidence="10 11" key="1">
    <citation type="submission" date="2019-02" db="EMBL/GenBank/DDBJ databases">
        <title>Draft Genome Sequences of Six Type Strains of the Genus Massilia.</title>
        <authorList>
            <person name="Miess H."/>
            <person name="Frediansyhah A."/>
            <person name="Gross H."/>
        </authorList>
    </citation>
    <scope>NUCLEOTIDE SEQUENCE [LARGE SCALE GENOMIC DNA]</scope>
    <source>
        <strain evidence="10 11">DSM 17472</strain>
    </source>
</reference>
<evidence type="ECO:0000313" key="11">
    <source>
        <dbReference type="Proteomes" id="UP000292307"/>
    </source>
</evidence>
<gene>
    <name evidence="10" type="ORF">EYF70_26410</name>
</gene>
<dbReference type="Pfam" id="PF00353">
    <property type="entry name" value="HemolysinCabind"/>
    <property type="match status" value="23"/>
</dbReference>
<evidence type="ECO:0000256" key="4">
    <source>
        <dbReference type="ARBA" id="ARBA00022656"/>
    </source>
</evidence>
<feature type="region of interest" description="Disordered" evidence="8">
    <location>
        <begin position="405"/>
        <end position="497"/>
    </location>
</feature>
<evidence type="ECO:0000256" key="8">
    <source>
        <dbReference type="SAM" id="MobiDB-lite"/>
    </source>
</evidence>
<evidence type="ECO:0000256" key="5">
    <source>
        <dbReference type="ARBA" id="ARBA00022737"/>
    </source>
</evidence>
<evidence type="ECO:0000256" key="3">
    <source>
        <dbReference type="ARBA" id="ARBA00022525"/>
    </source>
</evidence>
<keyword evidence="6" id="KW-0843">Virulence</keyword>
<feature type="region of interest" description="Disordered" evidence="8">
    <location>
        <begin position="696"/>
        <end position="737"/>
    </location>
</feature>
<evidence type="ECO:0000256" key="2">
    <source>
        <dbReference type="ARBA" id="ARBA00004613"/>
    </source>
</evidence>
<feature type="region of interest" description="Disordered" evidence="8">
    <location>
        <begin position="1262"/>
        <end position="1291"/>
    </location>
</feature>
<keyword evidence="7" id="KW-0472">Membrane</keyword>
<evidence type="ECO:0000256" key="7">
    <source>
        <dbReference type="ARBA" id="ARBA00023136"/>
    </source>
</evidence>
<dbReference type="Pfam" id="PF14252">
    <property type="entry name" value="DUF4347"/>
    <property type="match status" value="1"/>
</dbReference>
<protein>
    <submittedName>
        <fullName evidence="10">DUF4347 domain-containing protein</fullName>
    </submittedName>
</protein>
<evidence type="ECO:0000313" key="10">
    <source>
        <dbReference type="EMBL" id="QBI03953.1"/>
    </source>
</evidence>
<dbReference type="InterPro" id="IPR003995">
    <property type="entry name" value="RTX_toxin_determinant-A"/>
</dbReference>
<keyword evidence="11" id="KW-1185">Reference proteome</keyword>
<dbReference type="SUPFAM" id="SSF51120">
    <property type="entry name" value="beta-Roll"/>
    <property type="match status" value="14"/>
</dbReference>
<dbReference type="Gene3D" id="2.150.10.10">
    <property type="entry name" value="Serralysin-like metalloprotease, C-terminal"/>
    <property type="match status" value="18"/>
</dbReference>
<evidence type="ECO:0000256" key="6">
    <source>
        <dbReference type="ARBA" id="ARBA00023026"/>
    </source>
</evidence>
<accession>A0ABX5S1U0</accession>
<dbReference type="PANTHER" id="PTHR38340:SF1">
    <property type="entry name" value="S-LAYER PROTEIN"/>
    <property type="match status" value="1"/>
</dbReference>
<sequence>MSILILDSRVAAVHVPAALPPGMRLVILDPALDGLEQIAAAIGEERDVGAIHIVSHGAPGMLQLGSTEVTLASLATATGALAAVGRALAPQGDLLLYGCEVGQGDAGAAFVAALAELTGADVAASTDLSGPADAGGNWRLERIDGAVEAAPLADDGFGLLALITGTAADERLLGTYGNDTIRGGDGNDDLDGWGGNDSLDGGAGNDTVVGDTSGNTTLAGGAGNDTLWLSRTGNYSSSPRFFTARGDEGDDLFRISSVKRLDTVNISGGTGRDTFHFEWFEEGAVTITDFAAGAAGDRIDLEGAVINDSYGAGQGGNPFAPGGVLRLAQAGSDTTISVRQEDGAYKVMITLKNVRATALTADNFTGGFRPDGAVMPGETHTGTEYGNTLLGGLFGDSLSGLGGDDALGGGGDHDTLDGGDGDDTLDGGGGNDRQLGGDGDDTLYGRHGDDTLLGGAGADEIHGEAGSDSIDGGSGDDRLSAELQGGSDTLRGGEGNDTFRLSNPYDPYGHSVRGGSIEADGGAGDDVFELDTLDGTRNVVLTGGSGRDLYRFNSAWGLDGPIVIADFMAGPGGDRIDLTPSLETLEQWARFGGGNPFGSDQPILRLVQSGADTLLQALSWKEPAEWFTLAHLQGVAAASLTMDNFIGTLDPTGNPIAGLSLNGTEAADSFRGGKLGDTLAGNGGNDVLYGEGGADRLHGGAGDDSLEGGLGSDTVSGGSGNDTLRAETGSDDLDGGDGADRLFSTLTGKARHALHGGAGNDTFAIDTDKAASGSTIAADGGAGDDTFQLSIGTADTAITLAGNEGADTYLVQSTRIAGTVRISDFGADDVLDLRSLVRYHGGYQGGNPFAPENGIFRLVQQGDDVLVQFMPSWGTFGTVVTLANTVAASLTAANFAGYGPDGGGVPGLQLSGFGVLTGSLLDDTITGSGGDDVLSGNGGNDVLFGGSETAGGDRLLGGYGADTLHGEGGADSLDGEQGNDLLFGGAGDDTMRAAQGIDTLKGGDGNDSLVANEYAVLDGEAGDDVLRVEWSAWGREGAVVLTGGAGRDVFDLGGGAPTPITITDFQVGAGGDWLDFSRLARGGYTWADPFRDGFRWVQAGADAVLQTTLGSSWDDYRTILVLQNVQVAQITQDNYLSLTLTGSGSLFGGPGRDSLTGSDGHDALIAGLGTDTLTGGAGGDWYTIDGKDVVIELAGGGNDTVQSWDSLTLQEHLENGTLLAGGTLTGNAADNRLHAYHEAGTLAGAGGNDTLVGSHLEDLLQGGAGNDSMAGEDGNDTLEAGTGSDTVSGGYGDDTLVLPGARESYTLQSTLAGLRLVSAATQEDIVATEVEHFRFADGTWALAELTAGLTGPGNDVVTGTPDADRLDGLAGADTMAGGAGDDTYVVENHGDVVSERQGDGDDTVEVAFADGGRYLLPDQVENAVVTAPGLVRVDLEGNALNNLLAGNGAANRLTGGDGRDVLEGGAGNDTMDGGAGNDVLVVDAIGDVVIESADGGRDTVVISGLATYTLGANFEGLAYEGSGAFTGTGNALDNRLWGGTGNDRLDGGAGDDLFYASPGKDTLLGGAGNDTMAAFDDAGSLQFDGGAGNDGAQYAWNLADVRITRPTESDVLVVHVATGTAILARNTERFLFKDKYLVLADIRTAYAGPGADTLNGTAAADRLDGAGGNDQLSGLGGNDTLDGGAGSDKLAGGSGDDLYYVDAAGDKVTELAGEGIDTVNTTLAKYALEANVENLVYAGTAAFAGTGNVLANAMSGGLGNDSIDGAGGIDTYVAAGAFADYTRQRPNAAEMVLVKGSQKITLKNIEQVKFTDGVKTLAELALNVASLGNDTLTGTDGNDVLDGLAGADRLGGGKGNDTYVVDNLADVIVENAAEGQDLVKVALAQGTYALAVNVEDATVTSTGAVGLTGNGLANFLTGNAAANALAGGAGNDTLDGGKGSDVLAGGVGDDTYYVDIAGDKVTELASEGTDTIVTSLARYVLAANLENVVYTGTAAFTGTGNALDNELAIGNTTGASAIDGGAGTDTFVAAGAFADYARQRPNATELVLVKGTQKITLKNVEQVRFADGVKTLAELYVNVASVASDTLSGTDGDDQMNGLAGADQLAGGKGNDLYTVDNAGDVVIELADEGIDTVNIAIAAKMTYVLAEYFEHAAITSTVAINVTGNAADNTLTGNAAANALVGGEGDDTLIGGRGNDTLTGGAGDDVYSVDAAGDVVVEAADGGYDIVEATVTKVTLADNVEELRFTGKAAFTGIGNALDNVIGGGAGNDRFTGGAGNDTFVIGAGNDTITDFTSGVDTLAINRSIGTGTVDAVTLAGPGGFSSATELVVLSTAVASLTVANVVKAIGSAAQAYGKGDTALFALHDAKSTALYLFTSRDDNAVVSANELVQIATLTGVQAFTPDDIGFLVP</sequence>
<dbReference type="RefSeq" id="WP_131148043.1">
    <property type="nucleotide sequence ID" value="NZ_BMWV01000001.1"/>
</dbReference>
<comment type="subcellular location">
    <subcellularLocation>
        <location evidence="1">Membrane</location>
    </subcellularLocation>
    <subcellularLocation>
        <location evidence="2">Secreted</location>
    </subcellularLocation>
</comment>
<evidence type="ECO:0000256" key="1">
    <source>
        <dbReference type="ARBA" id="ARBA00004370"/>
    </source>
</evidence>
<dbReference type="PROSITE" id="PS00330">
    <property type="entry name" value="HEMOLYSIN_CALCIUM"/>
    <property type="match status" value="11"/>
</dbReference>
<dbReference type="PRINTS" id="PR01488">
    <property type="entry name" value="RTXTOXINA"/>
</dbReference>
<dbReference type="InterPro" id="IPR001343">
    <property type="entry name" value="Hemolysn_Ca-bd"/>
</dbReference>
<keyword evidence="3" id="KW-0964">Secreted</keyword>
<feature type="domain" description="DUF4347" evidence="9">
    <location>
        <begin position="3"/>
        <end position="150"/>
    </location>
</feature>
<dbReference type="InterPro" id="IPR025592">
    <property type="entry name" value="DUF4347"/>
</dbReference>
<name>A0ABX5S1U0_9BURK</name>
<dbReference type="PRINTS" id="PR00313">
    <property type="entry name" value="CABNDNGRPT"/>
</dbReference>
<dbReference type="PANTHER" id="PTHR38340">
    <property type="entry name" value="S-LAYER PROTEIN"/>
    <property type="match status" value="1"/>
</dbReference>
<evidence type="ECO:0000259" key="9">
    <source>
        <dbReference type="Pfam" id="PF14252"/>
    </source>
</evidence>
<dbReference type="Proteomes" id="UP000292307">
    <property type="component" value="Chromosome"/>
</dbReference>